<dbReference type="EMBL" id="JWSY01000020">
    <property type="protein sequence ID" value="KIC56705.1"/>
    <property type="molecule type" value="Genomic_DNA"/>
</dbReference>
<sequence length="185" mass="19523">MVMGQGFTSTALAALMMGVATPVIAQSSDVARRFEIAAGPLDRSLPEFARQSGLQILYPSALVCAAGVGGEIPAEQFARYTNRTADALGAPFGHARSQIVDPRVGDVMGGRAVRRHEVGIGGGDGEGPRVRAGLQEEVSLGVSDIAVQTEPGREVLPRRQKDALTLLIRQEPLTFELIRPVDPPG</sequence>
<feature type="chain" id="PRO_5002088501" description="TonB-dependent receptor" evidence="1">
    <location>
        <begin position="26"/>
        <end position="185"/>
    </location>
</feature>
<name>A0A0B4CXD4_9CAUL</name>
<keyword evidence="1" id="KW-0732">Signal</keyword>
<organism evidence="2 3">
    <name type="scientific">Brevundimonas nasdae</name>
    <dbReference type="NCBI Taxonomy" id="172043"/>
    <lineage>
        <taxon>Bacteria</taxon>
        <taxon>Pseudomonadati</taxon>
        <taxon>Pseudomonadota</taxon>
        <taxon>Alphaproteobacteria</taxon>
        <taxon>Caulobacterales</taxon>
        <taxon>Caulobacteraceae</taxon>
        <taxon>Brevundimonas</taxon>
    </lineage>
</organism>
<reference evidence="2 3" key="1">
    <citation type="submission" date="2014-12" db="EMBL/GenBank/DDBJ databases">
        <title>Genome sequencing of Brevundimonas nasdae TPW30.</title>
        <authorList>
            <person name="Tan P.W."/>
            <person name="Chan K.-G."/>
        </authorList>
    </citation>
    <scope>NUCLEOTIDE SEQUENCE [LARGE SCALE GENOMIC DNA]</scope>
    <source>
        <strain evidence="2 3">TPW30</strain>
    </source>
</reference>
<dbReference type="Gene3D" id="3.55.50.30">
    <property type="match status" value="1"/>
</dbReference>
<evidence type="ECO:0000256" key="1">
    <source>
        <dbReference type="SAM" id="SignalP"/>
    </source>
</evidence>
<protein>
    <recommendedName>
        <fullName evidence="4">TonB-dependent receptor</fullName>
    </recommendedName>
</protein>
<comment type="caution">
    <text evidence="2">The sequence shown here is derived from an EMBL/GenBank/DDBJ whole genome shotgun (WGS) entry which is preliminary data.</text>
</comment>
<evidence type="ECO:0008006" key="4">
    <source>
        <dbReference type="Google" id="ProtNLM"/>
    </source>
</evidence>
<evidence type="ECO:0000313" key="2">
    <source>
        <dbReference type="EMBL" id="KIC56705.1"/>
    </source>
</evidence>
<feature type="signal peptide" evidence="1">
    <location>
        <begin position="1"/>
        <end position="25"/>
    </location>
</feature>
<evidence type="ECO:0000313" key="3">
    <source>
        <dbReference type="Proteomes" id="UP000031166"/>
    </source>
</evidence>
<dbReference type="AlphaFoldDB" id="A0A0B4CXD4"/>
<dbReference type="STRING" id="172043.RM53_11710"/>
<accession>A0A0B4CXD4</accession>
<dbReference type="Proteomes" id="UP000031166">
    <property type="component" value="Unassembled WGS sequence"/>
</dbReference>
<proteinExistence type="predicted"/>
<gene>
    <name evidence="2" type="ORF">RM53_11710</name>
</gene>